<protein>
    <submittedName>
        <fullName evidence="1">Uncharacterized protein</fullName>
    </submittedName>
</protein>
<dbReference type="Pfam" id="PF24366">
    <property type="entry name" value="DUF7522"/>
    <property type="match status" value="1"/>
</dbReference>
<evidence type="ECO:0000313" key="2">
    <source>
        <dbReference type="EMBL" id="AXG10401.1"/>
    </source>
</evidence>
<evidence type="ECO:0000313" key="4">
    <source>
        <dbReference type="Proteomes" id="UP000253273"/>
    </source>
</evidence>
<organism evidence="1 4">
    <name type="scientific">Haloplanus rubicundus</name>
    <dbReference type="NCBI Taxonomy" id="1547898"/>
    <lineage>
        <taxon>Archaea</taxon>
        <taxon>Methanobacteriati</taxon>
        <taxon>Methanobacteriota</taxon>
        <taxon>Stenosarchaea group</taxon>
        <taxon>Halobacteria</taxon>
        <taxon>Halobacteriales</taxon>
        <taxon>Haloferacaceae</taxon>
        <taxon>Haloplanus</taxon>
    </lineage>
</organism>
<dbReference type="KEGG" id="haj:DU500_11690"/>
<reference evidence="2 3" key="1">
    <citation type="submission" date="2018-07" db="EMBL/GenBank/DDBJ databases">
        <title>Genome sequences of Haloplanus sp. CBA1112.</title>
        <authorList>
            <person name="Kim Y.B."/>
            <person name="Roh S.W."/>
        </authorList>
    </citation>
    <scope>NUCLEOTIDE SEQUENCE [LARGE SCALE GENOMIC DNA]</scope>
    <source>
        <strain evidence="2 3">CBA1112</strain>
    </source>
</reference>
<accession>A0A345EDX9</accession>
<keyword evidence="4" id="KW-1185">Reference proteome</keyword>
<dbReference type="InterPro" id="IPR055944">
    <property type="entry name" value="DUF7522"/>
</dbReference>
<name>A0A345E4B0_9EURY</name>
<gene>
    <name evidence="2" type="ORF">DU484_11415</name>
    <name evidence="1" type="ORF">DU500_11690</name>
</gene>
<dbReference type="KEGG" id="haq:DU484_11415"/>
<evidence type="ECO:0000313" key="3">
    <source>
        <dbReference type="Proteomes" id="UP000252985"/>
    </source>
</evidence>
<evidence type="ECO:0000313" key="1">
    <source>
        <dbReference type="EMBL" id="AXG07032.1"/>
    </source>
</evidence>
<dbReference type="Proteomes" id="UP000253273">
    <property type="component" value="Chromosome"/>
</dbReference>
<dbReference type="OrthoDB" id="256252at2157"/>
<reference evidence="1 4" key="2">
    <citation type="submission" date="2018-07" db="EMBL/GenBank/DDBJ databases">
        <title>Genome sequences of Haloplanus sp. CBA1113.</title>
        <authorList>
            <person name="Kim Y.B."/>
            <person name="Roh S.W."/>
        </authorList>
    </citation>
    <scope>NUCLEOTIDE SEQUENCE [LARGE SCALE GENOMIC DNA]</scope>
    <source>
        <strain evidence="1 4">CBA1113</strain>
    </source>
</reference>
<dbReference type="GeneID" id="37287595"/>
<dbReference type="Proteomes" id="UP000252985">
    <property type="component" value="Chromosome"/>
</dbReference>
<dbReference type="RefSeq" id="WP_114586166.1">
    <property type="nucleotide sequence ID" value="NZ_CP031148.1"/>
</dbReference>
<dbReference type="AlphaFoldDB" id="A0A345E4B0"/>
<dbReference type="EMBL" id="CP031148">
    <property type="protein sequence ID" value="AXG10401.1"/>
    <property type="molecule type" value="Genomic_DNA"/>
</dbReference>
<proteinExistence type="predicted"/>
<sequence>MSDQRDLVDPSLEEQLVSACRTAVGDSLRSVTYFTPDAYEQMYLRSDLEADADLAASVEHEAAGFRTQMAYEGSELGDYQYTLRVFENGFMTRVIDGDRGVFVTTDGITVLRSKEVTEAIRSTLRVTAPAE</sequence>
<dbReference type="EMBL" id="CP031150">
    <property type="protein sequence ID" value="AXG07032.1"/>
    <property type="molecule type" value="Genomic_DNA"/>
</dbReference>
<accession>A0A345E4B0</accession>